<evidence type="ECO:0000313" key="1">
    <source>
        <dbReference type="EMBL" id="HJA06416.1"/>
    </source>
</evidence>
<accession>A0A9D2HA12</accession>
<sequence>MRIRLYCDLYVSECWRKKKEKIIQKLANNRLQPQVYVITLAQGEQNYLEFFSSALLKQRIYKEEELFVVGIAAGYSEAVAITRDITEQVYKETGDANVRRFIMKRQEEFEKAGR</sequence>
<proteinExistence type="predicted"/>
<reference evidence="1" key="1">
    <citation type="journal article" date="2021" name="PeerJ">
        <title>Extensive microbial diversity within the chicken gut microbiome revealed by metagenomics and culture.</title>
        <authorList>
            <person name="Gilroy R."/>
            <person name="Ravi A."/>
            <person name="Getino M."/>
            <person name="Pursley I."/>
            <person name="Horton D.L."/>
            <person name="Alikhan N.F."/>
            <person name="Baker D."/>
            <person name="Gharbi K."/>
            <person name="Hall N."/>
            <person name="Watson M."/>
            <person name="Adriaenssens E.M."/>
            <person name="Foster-Nyarko E."/>
            <person name="Jarju S."/>
            <person name="Secka A."/>
            <person name="Antonio M."/>
            <person name="Oren A."/>
            <person name="Chaudhuri R.R."/>
            <person name="La Ragione R."/>
            <person name="Hildebrand F."/>
            <person name="Pallen M.J."/>
        </authorList>
    </citation>
    <scope>NUCLEOTIDE SEQUENCE</scope>
    <source>
        <strain evidence="1">ChiSjej2B20-11307</strain>
    </source>
</reference>
<comment type="caution">
    <text evidence="1">The sequence shown here is derived from an EMBL/GenBank/DDBJ whole genome shotgun (WGS) entry which is preliminary data.</text>
</comment>
<evidence type="ECO:0000313" key="2">
    <source>
        <dbReference type="Proteomes" id="UP000824223"/>
    </source>
</evidence>
<reference evidence="1" key="2">
    <citation type="submission" date="2021-04" db="EMBL/GenBank/DDBJ databases">
        <authorList>
            <person name="Gilroy R."/>
        </authorList>
    </citation>
    <scope>NUCLEOTIDE SEQUENCE</scope>
    <source>
        <strain evidence="1">ChiSjej2B20-11307</strain>
    </source>
</reference>
<organism evidence="1 2">
    <name type="scientific">Candidatus Mediterraneibacter pullicola</name>
    <dbReference type="NCBI Taxonomy" id="2838682"/>
    <lineage>
        <taxon>Bacteria</taxon>
        <taxon>Bacillati</taxon>
        <taxon>Bacillota</taxon>
        <taxon>Clostridia</taxon>
        <taxon>Lachnospirales</taxon>
        <taxon>Lachnospiraceae</taxon>
        <taxon>Mediterraneibacter</taxon>
    </lineage>
</organism>
<dbReference type="Proteomes" id="UP000824223">
    <property type="component" value="Unassembled WGS sequence"/>
</dbReference>
<gene>
    <name evidence="1" type="ORF">H9798_04610</name>
</gene>
<dbReference type="AlphaFoldDB" id="A0A9D2HA12"/>
<name>A0A9D2HA12_9FIRM</name>
<protein>
    <submittedName>
        <fullName evidence="1">Uncharacterized protein</fullName>
    </submittedName>
</protein>
<dbReference type="EMBL" id="DXAK01000022">
    <property type="protein sequence ID" value="HJA06416.1"/>
    <property type="molecule type" value="Genomic_DNA"/>
</dbReference>